<dbReference type="InterPro" id="IPR016181">
    <property type="entry name" value="Acyl_CoA_acyltransferase"/>
</dbReference>
<organism evidence="4 5">
    <name type="scientific">Paludibacterium purpuratum</name>
    <dbReference type="NCBI Taxonomy" id="1144873"/>
    <lineage>
        <taxon>Bacteria</taxon>
        <taxon>Pseudomonadati</taxon>
        <taxon>Pseudomonadota</taxon>
        <taxon>Betaproteobacteria</taxon>
        <taxon>Neisseriales</taxon>
        <taxon>Chromobacteriaceae</taxon>
        <taxon>Paludibacterium</taxon>
    </lineage>
</organism>
<evidence type="ECO:0000256" key="2">
    <source>
        <dbReference type="ARBA" id="ARBA00023315"/>
    </source>
</evidence>
<evidence type="ECO:0000313" key="4">
    <source>
        <dbReference type="EMBL" id="TDR82909.1"/>
    </source>
</evidence>
<keyword evidence="2" id="KW-0012">Acyltransferase</keyword>
<dbReference type="PANTHER" id="PTHR43877">
    <property type="entry name" value="AMINOALKYLPHOSPHONATE N-ACETYLTRANSFERASE-RELATED-RELATED"/>
    <property type="match status" value="1"/>
</dbReference>
<evidence type="ECO:0000256" key="1">
    <source>
        <dbReference type="ARBA" id="ARBA00022679"/>
    </source>
</evidence>
<dbReference type="AlphaFoldDB" id="A0A4V3DW01"/>
<dbReference type="OrthoDB" id="143110at2"/>
<dbReference type="PROSITE" id="PS51186">
    <property type="entry name" value="GNAT"/>
    <property type="match status" value="1"/>
</dbReference>
<dbReference type="RefSeq" id="WP_133678226.1">
    <property type="nucleotide sequence ID" value="NZ_SNZP01000001.1"/>
</dbReference>
<dbReference type="CDD" id="cd04301">
    <property type="entry name" value="NAT_SF"/>
    <property type="match status" value="1"/>
</dbReference>
<keyword evidence="1 4" id="KW-0808">Transferase</keyword>
<keyword evidence="5" id="KW-1185">Reference proteome</keyword>
<dbReference type="SUPFAM" id="SSF55729">
    <property type="entry name" value="Acyl-CoA N-acyltransferases (Nat)"/>
    <property type="match status" value="1"/>
</dbReference>
<dbReference type="Pfam" id="PF00583">
    <property type="entry name" value="Acetyltransf_1"/>
    <property type="match status" value="1"/>
</dbReference>
<evidence type="ECO:0000259" key="3">
    <source>
        <dbReference type="PROSITE" id="PS51186"/>
    </source>
</evidence>
<dbReference type="Proteomes" id="UP000295611">
    <property type="component" value="Unassembled WGS sequence"/>
</dbReference>
<dbReference type="EMBL" id="SNZP01000001">
    <property type="protein sequence ID" value="TDR82909.1"/>
    <property type="molecule type" value="Genomic_DNA"/>
</dbReference>
<comment type="caution">
    <text evidence="4">The sequence shown here is derived from an EMBL/GenBank/DDBJ whole genome shotgun (WGS) entry which is preliminary data.</text>
</comment>
<feature type="domain" description="N-acetyltransferase" evidence="3">
    <location>
        <begin position="12"/>
        <end position="175"/>
    </location>
</feature>
<accession>A0A4V3DW01</accession>
<dbReference type="InterPro" id="IPR000182">
    <property type="entry name" value="GNAT_dom"/>
</dbReference>
<protein>
    <submittedName>
        <fullName evidence="4">Acetyltransferase (GNAT) family protein</fullName>
    </submittedName>
</protein>
<dbReference type="InterPro" id="IPR050832">
    <property type="entry name" value="Bact_Acetyltransf"/>
</dbReference>
<name>A0A4V3DW01_9NEIS</name>
<evidence type="ECO:0000313" key="5">
    <source>
        <dbReference type="Proteomes" id="UP000295611"/>
    </source>
</evidence>
<reference evidence="4 5" key="1">
    <citation type="submission" date="2019-03" db="EMBL/GenBank/DDBJ databases">
        <title>Genomic Encyclopedia of Type Strains, Phase III (KMG-III): the genomes of soil and plant-associated and newly described type strains.</title>
        <authorList>
            <person name="Whitman W."/>
        </authorList>
    </citation>
    <scope>NUCLEOTIDE SEQUENCE [LARGE SCALE GENOMIC DNA]</scope>
    <source>
        <strain evidence="4 5">CECT 8976</strain>
    </source>
</reference>
<proteinExistence type="predicted"/>
<dbReference type="Gene3D" id="3.40.630.30">
    <property type="match status" value="1"/>
</dbReference>
<dbReference type="GO" id="GO:0016747">
    <property type="term" value="F:acyltransferase activity, transferring groups other than amino-acyl groups"/>
    <property type="evidence" value="ECO:0007669"/>
    <property type="project" value="InterPro"/>
</dbReference>
<sequence>MATHSTTADGAIVIRQAVYDDARALAALGMLVFLHTYAVDGIDDELAAHVQHNLTPEQFEDWLADPRQRILVAVRGERLLGFARLALDQPCPADRLADSELETLYVHPLFVGRGIGRALLAASRAHAGQLWLTVWTHNRRARAFYAAQGMREVGKTHFLLGETPHLNHVLSDSPA</sequence>
<gene>
    <name evidence="4" type="ORF">DFP86_101303</name>
</gene>